<gene>
    <name evidence="3" type="primary">LOC111115705</name>
</gene>
<protein>
    <submittedName>
        <fullName evidence="3">Uncharacterized protein LOC111115705</fullName>
    </submittedName>
</protein>
<dbReference type="PROSITE" id="PS51257">
    <property type="entry name" value="PROKAR_LIPOPROTEIN"/>
    <property type="match status" value="1"/>
</dbReference>
<evidence type="ECO:0000313" key="2">
    <source>
        <dbReference type="Proteomes" id="UP000694844"/>
    </source>
</evidence>
<dbReference type="GeneID" id="111115705"/>
<sequence>MKAFLVIFCCGLIQLVTGSCKHLPKEEENTNLSKTYLPKGFLSMLQGCKYKGKEIESGQLELFPEECGFCSCSPEGDLMCCSMLEEIDRSTVPEDCTVKQEGCKQRVVLKADETKPCIAEVAVVGRK</sequence>
<dbReference type="AlphaFoldDB" id="A0A8B8C564"/>
<organism evidence="2 3">
    <name type="scientific">Crassostrea virginica</name>
    <name type="common">Eastern oyster</name>
    <dbReference type="NCBI Taxonomy" id="6565"/>
    <lineage>
        <taxon>Eukaryota</taxon>
        <taxon>Metazoa</taxon>
        <taxon>Spiralia</taxon>
        <taxon>Lophotrochozoa</taxon>
        <taxon>Mollusca</taxon>
        <taxon>Bivalvia</taxon>
        <taxon>Autobranchia</taxon>
        <taxon>Pteriomorphia</taxon>
        <taxon>Ostreida</taxon>
        <taxon>Ostreoidea</taxon>
        <taxon>Ostreidae</taxon>
        <taxon>Crassostrea</taxon>
    </lineage>
</organism>
<evidence type="ECO:0000313" key="3">
    <source>
        <dbReference type="RefSeq" id="XP_022310244.1"/>
    </source>
</evidence>
<keyword evidence="1" id="KW-0732">Signal</keyword>
<dbReference type="Proteomes" id="UP000694844">
    <property type="component" value="Chromosome 9"/>
</dbReference>
<accession>A0A8B8C564</accession>
<proteinExistence type="predicted"/>
<evidence type="ECO:0000256" key="1">
    <source>
        <dbReference type="SAM" id="SignalP"/>
    </source>
</evidence>
<name>A0A8B8C564_CRAVI</name>
<reference evidence="3" key="1">
    <citation type="submission" date="2025-08" db="UniProtKB">
        <authorList>
            <consortium name="RefSeq"/>
        </authorList>
    </citation>
    <scope>IDENTIFICATION</scope>
    <source>
        <tissue evidence="3">Whole sample</tissue>
    </source>
</reference>
<feature type="signal peptide" evidence="1">
    <location>
        <begin position="1"/>
        <end position="18"/>
    </location>
</feature>
<keyword evidence="2" id="KW-1185">Reference proteome</keyword>
<feature type="chain" id="PRO_5034293748" evidence="1">
    <location>
        <begin position="19"/>
        <end position="127"/>
    </location>
</feature>
<dbReference type="RefSeq" id="XP_022310244.1">
    <property type="nucleotide sequence ID" value="XM_022454536.1"/>
</dbReference>
<dbReference type="KEGG" id="cvn:111115705"/>